<evidence type="ECO:0008006" key="8">
    <source>
        <dbReference type="Google" id="ProtNLM"/>
    </source>
</evidence>
<dbReference type="InterPro" id="IPR023352">
    <property type="entry name" value="MAPEG-like_dom_sf"/>
</dbReference>
<reference evidence="7" key="1">
    <citation type="submission" date="2017-05" db="EMBL/GenBank/DDBJ databases">
        <authorList>
            <person name="Sharma S."/>
            <person name="Sidhu C."/>
            <person name="Pinnaka A.K."/>
        </authorList>
    </citation>
    <scope>NUCLEOTIDE SEQUENCE [LARGE SCALE GENOMIC DNA]</scope>
    <source>
        <strain evidence="7">AK93</strain>
    </source>
</reference>
<dbReference type="EMBL" id="NFZW01000035">
    <property type="protein sequence ID" value="RFA32062.1"/>
    <property type="molecule type" value="Genomic_DNA"/>
</dbReference>
<dbReference type="Gene3D" id="1.20.120.550">
    <property type="entry name" value="Membrane associated eicosanoid/glutathione metabolism-like domain"/>
    <property type="match status" value="1"/>
</dbReference>
<evidence type="ECO:0000256" key="5">
    <source>
        <dbReference type="SAM" id="Phobius"/>
    </source>
</evidence>
<keyword evidence="4 5" id="KW-0472">Membrane</keyword>
<keyword evidence="3 5" id="KW-1133">Transmembrane helix</keyword>
<dbReference type="OrthoDB" id="513661at2"/>
<evidence type="ECO:0000256" key="1">
    <source>
        <dbReference type="ARBA" id="ARBA00004370"/>
    </source>
</evidence>
<keyword evidence="2 5" id="KW-0812">Transmembrane</keyword>
<evidence type="ECO:0000313" key="6">
    <source>
        <dbReference type="EMBL" id="RFA32062.1"/>
    </source>
</evidence>
<comment type="caution">
    <text evidence="6">The sequence shown here is derived from an EMBL/GenBank/DDBJ whole genome shotgun (WGS) entry which is preliminary data.</text>
</comment>
<dbReference type="SUPFAM" id="SSF161084">
    <property type="entry name" value="MAPEG domain-like"/>
    <property type="match status" value="1"/>
</dbReference>
<keyword evidence="7" id="KW-1185">Reference proteome</keyword>
<dbReference type="PANTHER" id="PTHR35371">
    <property type="entry name" value="INNER MEMBRANE PROTEIN"/>
    <property type="match status" value="1"/>
</dbReference>
<dbReference type="GO" id="GO:0016020">
    <property type="term" value="C:membrane"/>
    <property type="evidence" value="ECO:0007669"/>
    <property type="project" value="UniProtKB-SubCell"/>
</dbReference>
<dbReference type="RefSeq" id="WP_116303984.1">
    <property type="nucleotide sequence ID" value="NZ_NFZV01000035.1"/>
</dbReference>
<comment type="subcellular location">
    <subcellularLocation>
        <location evidence="1">Membrane</location>
    </subcellularLocation>
</comment>
<protein>
    <recommendedName>
        <fullName evidence="8">MAPEG family protein</fullName>
    </recommendedName>
</protein>
<dbReference type="Pfam" id="PF01124">
    <property type="entry name" value="MAPEG"/>
    <property type="match status" value="1"/>
</dbReference>
<sequence length="124" mass="13646">MTIAYWCVLIVGLLPYAFAIAAKAGASGFNNRTPRTFLAGLEGWRKRADWVQHNTFEALPLFAAAVIIAHQLDAAQGTVNTLAVTFVILRIVYGLLYIFDKPTLRSLIWFAALICVIALFFVAA</sequence>
<proteinExistence type="predicted"/>
<feature type="transmembrane region" description="Helical" evidence="5">
    <location>
        <begin position="81"/>
        <end position="99"/>
    </location>
</feature>
<dbReference type="PANTHER" id="PTHR35371:SF1">
    <property type="entry name" value="BLR7753 PROTEIN"/>
    <property type="match status" value="1"/>
</dbReference>
<evidence type="ECO:0000256" key="3">
    <source>
        <dbReference type="ARBA" id="ARBA00022989"/>
    </source>
</evidence>
<dbReference type="Proteomes" id="UP000256763">
    <property type="component" value="Unassembled WGS sequence"/>
</dbReference>
<dbReference type="InterPro" id="IPR001129">
    <property type="entry name" value="Membr-assoc_MAPEG"/>
</dbReference>
<evidence type="ECO:0000313" key="7">
    <source>
        <dbReference type="Proteomes" id="UP000256763"/>
    </source>
</evidence>
<name>A0A3E0WGH8_9GAMM</name>
<organism evidence="6 7">
    <name type="scientific">Alkalilimnicola ehrlichii</name>
    <dbReference type="NCBI Taxonomy" id="351052"/>
    <lineage>
        <taxon>Bacteria</taxon>
        <taxon>Pseudomonadati</taxon>
        <taxon>Pseudomonadota</taxon>
        <taxon>Gammaproteobacteria</taxon>
        <taxon>Chromatiales</taxon>
        <taxon>Ectothiorhodospiraceae</taxon>
        <taxon>Alkalilimnicola</taxon>
    </lineage>
</organism>
<feature type="transmembrane region" description="Helical" evidence="5">
    <location>
        <begin position="106"/>
        <end position="123"/>
    </location>
</feature>
<accession>A0A3E0WGH8</accession>
<dbReference type="AlphaFoldDB" id="A0A3E0WGH8"/>
<evidence type="ECO:0000256" key="4">
    <source>
        <dbReference type="ARBA" id="ARBA00023136"/>
    </source>
</evidence>
<evidence type="ECO:0000256" key="2">
    <source>
        <dbReference type="ARBA" id="ARBA00022692"/>
    </source>
</evidence>
<gene>
    <name evidence="6" type="ORF">CAL65_20715</name>
</gene>